<dbReference type="EMBL" id="WNZX01000001">
    <property type="protein sequence ID" value="MUG69230.1"/>
    <property type="molecule type" value="Genomic_DNA"/>
</dbReference>
<dbReference type="AlphaFoldDB" id="A0A7X2Z7L8"/>
<proteinExistence type="predicted"/>
<name>A0A7X2Z7L8_9BACL</name>
<dbReference type="PANTHER" id="PTHR43364:SF1">
    <property type="entry name" value="OXIDOREDUCTASE YDHF"/>
    <property type="match status" value="1"/>
</dbReference>
<accession>A0A7X2Z7L8</accession>
<dbReference type="InterPro" id="IPR036812">
    <property type="entry name" value="NAD(P)_OxRdtase_dom_sf"/>
</dbReference>
<dbReference type="CDD" id="cd19092">
    <property type="entry name" value="AKR_BsYcsN_EcYdhF-like"/>
    <property type="match status" value="1"/>
</dbReference>
<dbReference type="Gene3D" id="3.20.20.100">
    <property type="entry name" value="NADP-dependent oxidoreductase domain"/>
    <property type="match status" value="1"/>
</dbReference>
<dbReference type="SUPFAM" id="SSF51430">
    <property type="entry name" value="NAD(P)-linked oxidoreductase"/>
    <property type="match status" value="1"/>
</dbReference>
<evidence type="ECO:0000313" key="3">
    <source>
        <dbReference type="Proteomes" id="UP000450917"/>
    </source>
</evidence>
<evidence type="ECO:0000313" key="2">
    <source>
        <dbReference type="EMBL" id="MUG69230.1"/>
    </source>
</evidence>
<dbReference type="Proteomes" id="UP000450917">
    <property type="component" value="Unassembled WGS sequence"/>
</dbReference>
<dbReference type="Pfam" id="PF00248">
    <property type="entry name" value="Aldo_ket_red"/>
    <property type="match status" value="1"/>
</dbReference>
<evidence type="ECO:0000259" key="1">
    <source>
        <dbReference type="Pfam" id="PF00248"/>
    </source>
</evidence>
<gene>
    <name evidence="2" type="ORF">GNP93_00925</name>
</gene>
<dbReference type="InterPro" id="IPR050523">
    <property type="entry name" value="AKR_Detox_Biosynth"/>
</dbReference>
<dbReference type="PANTHER" id="PTHR43364">
    <property type="entry name" value="NADH-SPECIFIC METHYLGLYOXAL REDUCTASE-RELATED"/>
    <property type="match status" value="1"/>
</dbReference>
<comment type="caution">
    <text evidence="2">The sequence shown here is derived from an EMBL/GenBank/DDBJ whole genome shotgun (WGS) entry which is preliminary data.</text>
</comment>
<dbReference type="GO" id="GO:0005829">
    <property type="term" value="C:cytosol"/>
    <property type="evidence" value="ECO:0007669"/>
    <property type="project" value="TreeGrafter"/>
</dbReference>
<protein>
    <submittedName>
        <fullName evidence="2">Aldo/keto reductase</fullName>
    </submittedName>
</protein>
<dbReference type="RefSeq" id="WP_054797155.1">
    <property type="nucleotide sequence ID" value="NZ_WNZX01000001.1"/>
</dbReference>
<reference evidence="2 3" key="1">
    <citation type="submission" date="2019-11" db="EMBL/GenBank/DDBJ databases">
        <title>Draft genome sequences of five Paenibacillus species of dairy origin.</title>
        <authorList>
            <person name="Olajide A.M."/>
            <person name="Chen S."/>
            <person name="Lapointe G."/>
        </authorList>
    </citation>
    <scope>NUCLEOTIDE SEQUENCE [LARGE SCALE GENOMIC DNA]</scope>
    <source>
        <strain evidence="2 3">2CS3</strain>
    </source>
</reference>
<keyword evidence="3" id="KW-1185">Reference proteome</keyword>
<dbReference type="InterPro" id="IPR023210">
    <property type="entry name" value="NADP_OxRdtase_dom"/>
</dbReference>
<feature type="domain" description="NADP-dependent oxidoreductase" evidence="1">
    <location>
        <begin position="15"/>
        <end position="300"/>
    </location>
</feature>
<organism evidence="2 3">
    <name type="scientific">Paenibacillus validus</name>
    <dbReference type="NCBI Taxonomy" id="44253"/>
    <lineage>
        <taxon>Bacteria</taxon>
        <taxon>Bacillati</taxon>
        <taxon>Bacillota</taxon>
        <taxon>Bacilli</taxon>
        <taxon>Bacillales</taxon>
        <taxon>Paenibacillaceae</taxon>
        <taxon>Paenibacillus</taxon>
    </lineage>
</organism>
<sequence length="325" mass="35994">MKSQPLSHWGLNTSRLVLGCMGLGGGWNRDPITNEHLKHAESAVEAALEAGITMFDHADIYTMGKAETVFGQVLKKRPQLRDSIVIQSKCGIRFAEGDVPSRYDFSKSHILNAVDGILQRLGIETLDILLLHRPDPLMEPDEVAEAIHSLKSSGKAKRFGVSNMSAGQIRFLQQASSEPIIVNQLEMSLGHLHWLEQGILVNQHAGTSVNFAEGLLEFCQTERIQIQAWSPLARGVFTGRAADSEPEHIRQTAALVARLAQQKETTPEAIVLGWLMKHPARIQPVIGTANPKRIAACRDAERQAELMTREEWYQLYVSARGANMP</sequence>